<dbReference type="GO" id="GO:0022857">
    <property type="term" value="F:transmembrane transporter activity"/>
    <property type="evidence" value="ECO:0007669"/>
    <property type="project" value="InterPro"/>
</dbReference>
<accession>A0AAW1XUL9</accession>
<protein>
    <submittedName>
        <fullName evidence="2">Uncharacterized protein</fullName>
    </submittedName>
</protein>
<keyword evidence="3" id="KW-1185">Reference proteome</keyword>
<gene>
    <name evidence="2" type="ORF">M0R45_016935</name>
</gene>
<dbReference type="PANTHER" id="PTHR11654">
    <property type="entry name" value="OLIGOPEPTIDE TRANSPORTER-RELATED"/>
    <property type="match status" value="1"/>
</dbReference>
<dbReference type="GO" id="GO:0006857">
    <property type="term" value="P:oligopeptide transport"/>
    <property type="evidence" value="ECO:0007669"/>
    <property type="project" value="InterPro"/>
</dbReference>
<proteinExistence type="predicted"/>
<dbReference type="Gene3D" id="1.20.1250.20">
    <property type="entry name" value="MFS general substrate transporter like domains"/>
    <property type="match status" value="1"/>
</dbReference>
<dbReference type="InterPro" id="IPR036259">
    <property type="entry name" value="MFS_trans_sf"/>
</dbReference>
<sequence>MEAAPSVHREAKMWGSGGKRGGWIIFLFIIGTVMCLTLAAGGWQANLIVYLNREYNVKSFDAAQNSNVVSGCTSLFPVIGAIIADSFLGCFPVIFISSGFSLLGMVLFTLTATLDSLKASSL</sequence>
<dbReference type="GO" id="GO:0016020">
    <property type="term" value="C:membrane"/>
    <property type="evidence" value="ECO:0007669"/>
    <property type="project" value="InterPro"/>
</dbReference>
<feature type="transmembrane region" description="Helical" evidence="1">
    <location>
        <begin position="21"/>
        <end position="43"/>
    </location>
</feature>
<reference evidence="2 3" key="1">
    <citation type="journal article" date="2023" name="G3 (Bethesda)">
        <title>A chromosome-length genome assembly and annotation of blackberry (Rubus argutus, cv. 'Hillquist').</title>
        <authorList>
            <person name="Bruna T."/>
            <person name="Aryal R."/>
            <person name="Dudchenko O."/>
            <person name="Sargent D.J."/>
            <person name="Mead D."/>
            <person name="Buti M."/>
            <person name="Cavallini A."/>
            <person name="Hytonen T."/>
            <person name="Andres J."/>
            <person name="Pham M."/>
            <person name="Weisz D."/>
            <person name="Mascagni F."/>
            <person name="Usai G."/>
            <person name="Natali L."/>
            <person name="Bassil N."/>
            <person name="Fernandez G.E."/>
            <person name="Lomsadze A."/>
            <person name="Armour M."/>
            <person name="Olukolu B."/>
            <person name="Poorten T."/>
            <person name="Britton C."/>
            <person name="Davik J."/>
            <person name="Ashrafi H."/>
            <person name="Aiden E.L."/>
            <person name="Borodovsky M."/>
            <person name="Worthington M."/>
        </authorList>
    </citation>
    <scope>NUCLEOTIDE SEQUENCE [LARGE SCALE GENOMIC DNA]</scope>
    <source>
        <strain evidence="2">PI 553951</strain>
    </source>
</reference>
<dbReference type="Proteomes" id="UP001457282">
    <property type="component" value="Unassembled WGS sequence"/>
</dbReference>
<evidence type="ECO:0000313" key="2">
    <source>
        <dbReference type="EMBL" id="KAK9940267.1"/>
    </source>
</evidence>
<comment type="caution">
    <text evidence="2">The sequence shown here is derived from an EMBL/GenBank/DDBJ whole genome shotgun (WGS) entry which is preliminary data.</text>
</comment>
<dbReference type="InterPro" id="IPR018456">
    <property type="entry name" value="PTR2_symporter_CS"/>
</dbReference>
<name>A0AAW1XUL9_RUBAR</name>
<dbReference type="PROSITE" id="PS01022">
    <property type="entry name" value="PTR2_1"/>
    <property type="match status" value="1"/>
</dbReference>
<dbReference type="EMBL" id="JBEDUW010000003">
    <property type="protein sequence ID" value="KAK9940267.1"/>
    <property type="molecule type" value="Genomic_DNA"/>
</dbReference>
<keyword evidence="1" id="KW-0472">Membrane</keyword>
<dbReference type="AlphaFoldDB" id="A0AAW1XUL9"/>
<organism evidence="2 3">
    <name type="scientific">Rubus argutus</name>
    <name type="common">Southern blackberry</name>
    <dbReference type="NCBI Taxonomy" id="59490"/>
    <lineage>
        <taxon>Eukaryota</taxon>
        <taxon>Viridiplantae</taxon>
        <taxon>Streptophyta</taxon>
        <taxon>Embryophyta</taxon>
        <taxon>Tracheophyta</taxon>
        <taxon>Spermatophyta</taxon>
        <taxon>Magnoliopsida</taxon>
        <taxon>eudicotyledons</taxon>
        <taxon>Gunneridae</taxon>
        <taxon>Pentapetalae</taxon>
        <taxon>rosids</taxon>
        <taxon>fabids</taxon>
        <taxon>Rosales</taxon>
        <taxon>Rosaceae</taxon>
        <taxon>Rosoideae</taxon>
        <taxon>Rosoideae incertae sedis</taxon>
        <taxon>Rubus</taxon>
    </lineage>
</organism>
<keyword evidence="1" id="KW-0812">Transmembrane</keyword>
<feature type="transmembrane region" description="Helical" evidence="1">
    <location>
        <begin position="63"/>
        <end position="84"/>
    </location>
</feature>
<evidence type="ECO:0000313" key="3">
    <source>
        <dbReference type="Proteomes" id="UP001457282"/>
    </source>
</evidence>
<dbReference type="SUPFAM" id="SSF103473">
    <property type="entry name" value="MFS general substrate transporter"/>
    <property type="match status" value="1"/>
</dbReference>
<evidence type="ECO:0000256" key="1">
    <source>
        <dbReference type="SAM" id="Phobius"/>
    </source>
</evidence>
<keyword evidence="1" id="KW-1133">Transmembrane helix</keyword>
<feature type="transmembrane region" description="Helical" evidence="1">
    <location>
        <begin position="91"/>
        <end position="114"/>
    </location>
</feature>